<dbReference type="Pfam" id="PF07714">
    <property type="entry name" value="PK_Tyr_Ser-Thr"/>
    <property type="match status" value="2"/>
</dbReference>
<keyword evidence="4" id="KW-1185">Reference proteome</keyword>
<gene>
    <name evidence="3" type="ORF">EWB00_009248</name>
</gene>
<dbReference type="PANTHER" id="PTHR44329:SF253">
    <property type="entry name" value="KINASE SUPPRESSOR OF RAS 2"/>
    <property type="match status" value="1"/>
</dbReference>
<dbReference type="GO" id="GO:0004674">
    <property type="term" value="F:protein serine/threonine kinase activity"/>
    <property type="evidence" value="ECO:0007669"/>
    <property type="project" value="TreeGrafter"/>
</dbReference>
<proteinExistence type="predicted"/>
<evidence type="ECO:0000256" key="1">
    <source>
        <dbReference type="SAM" id="MobiDB-lite"/>
    </source>
</evidence>
<dbReference type="STRING" id="6182.A0A4Z2DSS3"/>
<accession>A0A4Z2DSS3</accession>
<dbReference type="Gene3D" id="3.30.200.20">
    <property type="entry name" value="Phosphorylase Kinase, domain 1"/>
    <property type="match status" value="1"/>
</dbReference>
<feature type="region of interest" description="Disordered" evidence="1">
    <location>
        <begin position="277"/>
        <end position="296"/>
    </location>
</feature>
<evidence type="ECO:0000259" key="2">
    <source>
        <dbReference type="PROSITE" id="PS50011"/>
    </source>
</evidence>
<feature type="domain" description="Protein kinase" evidence="2">
    <location>
        <begin position="315"/>
        <end position="740"/>
    </location>
</feature>
<name>A0A4Z2DSS3_SCHJA</name>
<feature type="non-terminal residue" evidence="3">
    <location>
        <position position="1"/>
    </location>
</feature>
<dbReference type="PANTHER" id="PTHR44329">
    <property type="entry name" value="SERINE/THREONINE-PROTEIN KINASE TNNI3K-RELATED"/>
    <property type="match status" value="1"/>
</dbReference>
<dbReference type="AlphaFoldDB" id="A0A4Z2DSS3"/>
<dbReference type="SUPFAM" id="SSF56112">
    <property type="entry name" value="Protein kinase-like (PK-like)"/>
    <property type="match status" value="2"/>
</dbReference>
<evidence type="ECO:0000313" key="4">
    <source>
        <dbReference type="Proteomes" id="UP000311919"/>
    </source>
</evidence>
<keyword evidence="3" id="KW-0418">Kinase</keyword>
<sequence length="746" mass="87492">NLIKGFMSINMMKSDELRISVIIIKLGENIKNIANKSNHLIQAMIARENVTGCKVKRRRQSNSISCCTAHPTYYYHLQLCNNQLKQSQIFNNQHLSHINNCKHHHNDRNSILPSISCNVNQLKNKKLYTKPISNRNPINLSQETTNSKHNSPTSFHHPIPFSRMNNSPPFTLKHLSAIRNMYEQNEYLTKVEDKNSDYNEVLNVDDLSQLEYSKKKSSQYSNNRLQYNGSDIISVNKHNHSEYLKHLSEQVLFNKSIMYEEELKIRSNSWSEHLDVHQNSEKDECPSDAESEDEFEQYGSGRPSECEFNIPFHDIKLLKCLQKGERKAIYKGQWHGEVDVHIFENLNRTERKRFWQDVTRLMMTRHENIALFMGICVEPPNFAIVTSSCKGVSLFTKLHIKREKFSDTNRLYLLRQIANAIAYLHSRNNSIVIRRLSSKNIFLKPKMNLYLTDYSMEDCDYQVPDHISVPMEGIKYISPELLMIVEKEILKLCENNCQYTLNKSKSVNPTEYLQYNNLPLRMHLTEKHNTKNFFSSDYKVQTSFHLDDTLNKSTTTATMNNVKHSIIFKSLPNLIQTNNSCYQLSKYSSLPNIHFLQKLFIPSNDLFKNDTSIKYISPRKASFIKTIRQFISKSEQQKQPVKRVHIPITEFTTYSDIFAFGTIIFELNTRCYPFEELEMCHYTRYLLDGQRDEGTGYCIPIPLRNLMRKCWLGDPTKRPSMKMISQELIESVSFNIHYFKRQEYTK</sequence>
<protein>
    <submittedName>
        <fullName evidence="3">Kinase suppressor of Ras 2</fullName>
    </submittedName>
</protein>
<dbReference type="InterPro" id="IPR000719">
    <property type="entry name" value="Prot_kinase_dom"/>
</dbReference>
<dbReference type="EMBL" id="SKCS01000053">
    <property type="protein sequence ID" value="TNN19240.1"/>
    <property type="molecule type" value="Genomic_DNA"/>
</dbReference>
<dbReference type="Gene3D" id="1.10.510.10">
    <property type="entry name" value="Transferase(Phosphotransferase) domain 1"/>
    <property type="match status" value="2"/>
</dbReference>
<keyword evidence="3" id="KW-0808">Transferase</keyword>
<dbReference type="InterPro" id="IPR051681">
    <property type="entry name" value="Ser/Thr_Kinases-Pseudokinases"/>
</dbReference>
<feature type="compositionally biased region" description="Acidic residues" evidence="1">
    <location>
        <begin position="286"/>
        <end position="296"/>
    </location>
</feature>
<dbReference type="PROSITE" id="PS50011">
    <property type="entry name" value="PROTEIN_KINASE_DOM"/>
    <property type="match status" value="1"/>
</dbReference>
<comment type="caution">
    <text evidence="3">The sequence shown here is derived from an EMBL/GenBank/DDBJ whole genome shotgun (WGS) entry which is preliminary data.</text>
</comment>
<dbReference type="InterPro" id="IPR011009">
    <property type="entry name" value="Kinase-like_dom_sf"/>
</dbReference>
<dbReference type="OrthoDB" id="774951at2759"/>
<organism evidence="3 4">
    <name type="scientific">Schistosoma japonicum</name>
    <name type="common">Blood fluke</name>
    <dbReference type="NCBI Taxonomy" id="6182"/>
    <lineage>
        <taxon>Eukaryota</taxon>
        <taxon>Metazoa</taxon>
        <taxon>Spiralia</taxon>
        <taxon>Lophotrochozoa</taxon>
        <taxon>Platyhelminthes</taxon>
        <taxon>Trematoda</taxon>
        <taxon>Digenea</taxon>
        <taxon>Strigeidida</taxon>
        <taxon>Schistosomatoidea</taxon>
        <taxon>Schistosomatidae</taxon>
        <taxon>Schistosoma</taxon>
    </lineage>
</organism>
<reference evidence="3 4" key="1">
    <citation type="submission" date="2019-03" db="EMBL/GenBank/DDBJ databases">
        <title>An improved genome assembly of the fluke Schistosoma japonicum.</title>
        <authorList>
            <person name="Hu W."/>
            <person name="Luo F."/>
            <person name="Yin M."/>
            <person name="Mo X."/>
            <person name="Sun C."/>
            <person name="Wu Q."/>
            <person name="Zhu B."/>
            <person name="Xiang M."/>
            <person name="Wang J."/>
            <person name="Wang Y."/>
            <person name="Zhang T."/>
            <person name="Xu B."/>
            <person name="Zheng H."/>
            <person name="Feng Z."/>
        </authorList>
    </citation>
    <scope>NUCLEOTIDE SEQUENCE [LARGE SCALE GENOMIC DNA]</scope>
    <source>
        <strain evidence="3">HuSjv2</strain>
        <tissue evidence="3">Worms</tissue>
    </source>
</reference>
<dbReference type="GO" id="GO:0005524">
    <property type="term" value="F:ATP binding"/>
    <property type="evidence" value="ECO:0007669"/>
    <property type="project" value="InterPro"/>
</dbReference>
<evidence type="ECO:0000313" key="3">
    <source>
        <dbReference type="EMBL" id="TNN19240.1"/>
    </source>
</evidence>
<dbReference type="InterPro" id="IPR001245">
    <property type="entry name" value="Ser-Thr/Tyr_kinase_cat_dom"/>
</dbReference>
<dbReference type="Proteomes" id="UP000311919">
    <property type="component" value="Unassembled WGS sequence"/>
</dbReference>